<gene>
    <name evidence="1" type="ORF">GIY56_18095</name>
</gene>
<sequence length="120" mass="13026">MTYGKHQPSLAPAYVILTQSAERVRQSALVASGLAVTMISVHLLRCFKRKGSRLPTRQQSGCCSVPAFCLWQRFSRAHATGTGYELPALAVIFYGAGNGIFSIARGACSWHCLSRIAIQP</sequence>
<organism evidence="1 2">
    <name type="scientific">Paracoccus lichenicola</name>
    <dbReference type="NCBI Taxonomy" id="2665644"/>
    <lineage>
        <taxon>Bacteria</taxon>
        <taxon>Pseudomonadati</taxon>
        <taxon>Pseudomonadota</taxon>
        <taxon>Alphaproteobacteria</taxon>
        <taxon>Rhodobacterales</taxon>
        <taxon>Paracoccaceae</taxon>
        <taxon>Paracoccus</taxon>
    </lineage>
</organism>
<evidence type="ECO:0000313" key="1">
    <source>
        <dbReference type="EMBL" id="MTE02195.1"/>
    </source>
</evidence>
<keyword evidence="2" id="KW-1185">Reference proteome</keyword>
<proteinExistence type="predicted"/>
<reference evidence="1 2" key="1">
    <citation type="submission" date="2019-11" db="EMBL/GenBank/DDBJ databases">
        <authorList>
            <person name="Lang L."/>
        </authorList>
    </citation>
    <scope>NUCLEOTIDE SEQUENCE [LARGE SCALE GENOMIC DNA]</scope>
    <source>
        <strain evidence="1 2">YIM 132242</strain>
    </source>
</reference>
<protein>
    <submittedName>
        <fullName evidence="1">Uncharacterized protein</fullName>
    </submittedName>
</protein>
<dbReference type="Proteomes" id="UP000481417">
    <property type="component" value="Unassembled WGS sequence"/>
</dbReference>
<dbReference type="EMBL" id="WMBT01000041">
    <property type="protein sequence ID" value="MTE02195.1"/>
    <property type="molecule type" value="Genomic_DNA"/>
</dbReference>
<accession>A0A6L6HW12</accession>
<dbReference type="RefSeq" id="WP_154766229.1">
    <property type="nucleotide sequence ID" value="NZ_WMBT01000041.1"/>
</dbReference>
<evidence type="ECO:0000313" key="2">
    <source>
        <dbReference type="Proteomes" id="UP000481417"/>
    </source>
</evidence>
<name>A0A6L6HW12_9RHOB</name>
<dbReference type="AlphaFoldDB" id="A0A6L6HW12"/>
<comment type="caution">
    <text evidence="1">The sequence shown here is derived from an EMBL/GenBank/DDBJ whole genome shotgun (WGS) entry which is preliminary data.</text>
</comment>